<keyword evidence="1" id="KW-1133">Transmembrane helix</keyword>
<proteinExistence type="predicted"/>
<keyword evidence="3" id="KW-1185">Reference proteome</keyword>
<evidence type="ECO:0000256" key="1">
    <source>
        <dbReference type="SAM" id="Phobius"/>
    </source>
</evidence>
<organism evidence="2 3">
    <name type="scientific">Entomobacter blattae</name>
    <dbReference type="NCBI Taxonomy" id="2762277"/>
    <lineage>
        <taxon>Bacteria</taxon>
        <taxon>Pseudomonadati</taxon>
        <taxon>Pseudomonadota</taxon>
        <taxon>Alphaproteobacteria</taxon>
        <taxon>Acetobacterales</taxon>
        <taxon>Acetobacteraceae</taxon>
        <taxon>Entomobacter</taxon>
    </lineage>
</organism>
<dbReference type="EMBL" id="CP060244">
    <property type="protein sequence ID" value="QNT79425.1"/>
    <property type="molecule type" value="Genomic_DNA"/>
</dbReference>
<evidence type="ECO:0000313" key="2">
    <source>
        <dbReference type="EMBL" id="QNT79425.1"/>
    </source>
</evidence>
<dbReference type="AlphaFoldDB" id="A0A7H1NUG5"/>
<feature type="transmembrane region" description="Helical" evidence="1">
    <location>
        <begin position="6"/>
        <end position="29"/>
    </location>
</feature>
<protein>
    <submittedName>
        <fullName evidence="2">Uncharacterized protein</fullName>
    </submittedName>
</protein>
<keyword evidence="1" id="KW-0812">Transmembrane</keyword>
<dbReference type="Proteomes" id="UP000516349">
    <property type="component" value="Chromosome"/>
</dbReference>
<accession>A0A7H1NUG5</accession>
<gene>
    <name evidence="2" type="ORF">JGUZn3_22240</name>
</gene>
<sequence length="43" mass="4883">MESMEAWRFIVMALMVVMSVFLFSLPGILEGITHLISVLDKVQ</sequence>
<keyword evidence="1" id="KW-0472">Membrane</keyword>
<dbReference type="KEGG" id="ebla:JGUZn3_22240"/>
<name>A0A7H1NUG5_9PROT</name>
<evidence type="ECO:0000313" key="3">
    <source>
        <dbReference type="Proteomes" id="UP000516349"/>
    </source>
</evidence>
<reference evidence="2 3" key="1">
    <citation type="submission" date="2020-08" db="EMBL/GenBank/DDBJ databases">
        <title>Complete genome sequence of Entomobacter blattae G55GP.</title>
        <authorList>
            <person name="Poehlein A."/>
            <person name="Guzman J."/>
            <person name="Daniel R."/>
            <person name="Vilcinskas A."/>
        </authorList>
    </citation>
    <scope>NUCLEOTIDE SEQUENCE [LARGE SCALE GENOMIC DNA]</scope>
    <source>
        <strain evidence="2 3">G55GP</strain>
    </source>
</reference>